<keyword evidence="2" id="KW-0378">Hydrolase</keyword>
<evidence type="ECO:0000256" key="2">
    <source>
        <dbReference type="ARBA" id="ARBA00022801"/>
    </source>
</evidence>
<comment type="caution">
    <text evidence="5">The sequence shown here is derived from an EMBL/GenBank/DDBJ whole genome shotgun (WGS) entry which is preliminary data.</text>
</comment>
<protein>
    <submittedName>
        <fullName evidence="5">Biotin-dependent carboxyltransferase family protein</fullName>
    </submittedName>
</protein>
<dbReference type="SMART" id="SM00797">
    <property type="entry name" value="AHS2"/>
    <property type="match status" value="1"/>
</dbReference>
<dbReference type="SUPFAM" id="SSF50891">
    <property type="entry name" value="Cyclophilin-like"/>
    <property type="match status" value="1"/>
</dbReference>
<organism evidence="5 6">
    <name type="scientific">Marinobacter qingdaonensis</name>
    <dbReference type="NCBI Taxonomy" id="3108486"/>
    <lineage>
        <taxon>Bacteria</taxon>
        <taxon>Pseudomonadati</taxon>
        <taxon>Pseudomonadota</taxon>
        <taxon>Gammaproteobacteria</taxon>
        <taxon>Pseudomonadales</taxon>
        <taxon>Marinobacteraceae</taxon>
        <taxon>Marinobacter</taxon>
    </lineage>
</organism>
<evidence type="ECO:0000256" key="3">
    <source>
        <dbReference type="ARBA" id="ARBA00022840"/>
    </source>
</evidence>
<evidence type="ECO:0000256" key="1">
    <source>
        <dbReference type="ARBA" id="ARBA00022741"/>
    </source>
</evidence>
<sequence length="313" mass="33637">MSFEVVDPGMLTLVQDLGRFGYQHIGVTTGGPMDEHAFLWANRLLGNPLNAPQLEITFGRLSLLAHSDTTIALTGADLGARLNDRAIEPWQTHEIRKGDRLSFSMPVSGLRAYLAVTGGLDVPARLGSAATVSREQLGGLDGSGNKLAKGDRIALGEPRPVAKASVPYSEIPDYRKPLRVGVIPGYQYRHFPRSVQAKFFTSEYEVSQNIDRMGYRLKGEAIHGDLDGIISEGIAYGAIQIPADGQPIVLMKDRQTIGGYPKIGSLSALGAGQLAQRAPGASVSFYLSDVADAEARRMIFNHRLRQGAPGTAG</sequence>
<dbReference type="InterPro" id="IPR003778">
    <property type="entry name" value="CT_A_B"/>
</dbReference>
<keyword evidence="6" id="KW-1185">Reference proteome</keyword>
<proteinExistence type="predicted"/>
<feature type="domain" description="Carboxyltransferase" evidence="4">
    <location>
        <begin position="24"/>
        <end position="304"/>
    </location>
</feature>
<reference evidence="5 6" key="1">
    <citation type="submission" date="2023-12" db="EMBL/GenBank/DDBJ databases">
        <title>Marinobacter qingdaonensis sp. nov., isolated from the intertidal sediment of Qingdao, PR China.</title>
        <authorList>
            <person name="Li Y."/>
        </authorList>
    </citation>
    <scope>NUCLEOTIDE SEQUENCE [LARGE SCALE GENOMIC DNA]</scope>
    <source>
        <strain evidence="5 6">ASW11-75</strain>
    </source>
</reference>
<dbReference type="InterPro" id="IPR052708">
    <property type="entry name" value="PxpC"/>
</dbReference>
<gene>
    <name evidence="5" type="ORF">U5822_10675</name>
</gene>
<evidence type="ECO:0000259" key="4">
    <source>
        <dbReference type="SMART" id="SM00797"/>
    </source>
</evidence>
<dbReference type="Pfam" id="PF02626">
    <property type="entry name" value="CT_A_B"/>
    <property type="match status" value="1"/>
</dbReference>
<dbReference type="Gene3D" id="2.40.100.10">
    <property type="entry name" value="Cyclophilin-like"/>
    <property type="match status" value="1"/>
</dbReference>
<dbReference type="PANTHER" id="PTHR43309:SF4">
    <property type="entry name" value="CARBOXYLTRANSFERASE DOMAIN-CONTAINING PROTEIN"/>
    <property type="match status" value="1"/>
</dbReference>
<evidence type="ECO:0000313" key="6">
    <source>
        <dbReference type="Proteomes" id="UP001305746"/>
    </source>
</evidence>
<name>A0ABU5NZA2_9GAMM</name>
<keyword evidence="3" id="KW-0067">ATP-binding</keyword>
<dbReference type="EMBL" id="JAYDCJ010000003">
    <property type="protein sequence ID" value="MEA1081136.1"/>
    <property type="molecule type" value="Genomic_DNA"/>
</dbReference>
<keyword evidence="1" id="KW-0547">Nucleotide-binding</keyword>
<dbReference type="NCBIfam" id="TIGR00724">
    <property type="entry name" value="urea_amlyse_rel"/>
    <property type="match status" value="1"/>
</dbReference>
<accession>A0ABU5NZA2</accession>
<evidence type="ECO:0000313" key="5">
    <source>
        <dbReference type="EMBL" id="MEA1081136.1"/>
    </source>
</evidence>
<dbReference type="PANTHER" id="PTHR43309">
    <property type="entry name" value="5-OXOPROLINASE SUBUNIT C"/>
    <property type="match status" value="1"/>
</dbReference>
<dbReference type="Proteomes" id="UP001305746">
    <property type="component" value="Unassembled WGS sequence"/>
</dbReference>
<dbReference type="InterPro" id="IPR029000">
    <property type="entry name" value="Cyclophilin-like_dom_sf"/>
</dbReference>
<dbReference type="RefSeq" id="WP_322855609.1">
    <property type="nucleotide sequence ID" value="NZ_JAYDCJ010000003.1"/>
</dbReference>